<reference evidence="2" key="1">
    <citation type="submission" date="2023-07" db="EMBL/GenBank/DDBJ databases">
        <title>30 novel species of actinomycetes from the DSMZ collection.</title>
        <authorList>
            <person name="Nouioui I."/>
        </authorList>
    </citation>
    <scope>NUCLEOTIDE SEQUENCE [LARGE SCALE GENOMIC DNA]</scope>
    <source>
        <strain evidence="2">DSM 44918</strain>
    </source>
</reference>
<evidence type="ECO:0000313" key="2">
    <source>
        <dbReference type="Proteomes" id="UP001183420"/>
    </source>
</evidence>
<gene>
    <name evidence="1" type="ORF">RNC47_25830</name>
</gene>
<evidence type="ECO:0000313" key="1">
    <source>
        <dbReference type="EMBL" id="MDT0321757.1"/>
    </source>
</evidence>
<dbReference type="Proteomes" id="UP001183420">
    <property type="component" value="Unassembled WGS sequence"/>
</dbReference>
<dbReference type="RefSeq" id="WP_311602013.1">
    <property type="nucleotide sequence ID" value="NZ_JAVREM010000046.1"/>
</dbReference>
<comment type="caution">
    <text evidence="1">The sequence shown here is derived from an EMBL/GenBank/DDBJ whole genome shotgun (WGS) entry which is preliminary data.</text>
</comment>
<dbReference type="GO" id="GO:0003677">
    <property type="term" value="F:DNA binding"/>
    <property type="evidence" value="ECO:0007669"/>
    <property type="project" value="UniProtKB-KW"/>
</dbReference>
<sequence length="85" mass="9432">MTDLRAEIEHRLRRLLTDPESAGDTADWAMATMEGDAPELEDETVWNALDRLGGADLKTGTGTFLHGEADFRAWLTEFQDGVAPR</sequence>
<protein>
    <submittedName>
        <fullName evidence="1">DNA-binding protein</fullName>
    </submittedName>
</protein>
<name>A0ABU2LVY3_9ACTN</name>
<accession>A0ABU2LVY3</accession>
<dbReference type="EMBL" id="JAVREM010000046">
    <property type="protein sequence ID" value="MDT0321757.1"/>
    <property type="molecule type" value="Genomic_DNA"/>
</dbReference>
<keyword evidence="1" id="KW-0238">DNA-binding</keyword>
<organism evidence="1 2">
    <name type="scientific">Streptomyces millisiae</name>
    <dbReference type="NCBI Taxonomy" id="3075542"/>
    <lineage>
        <taxon>Bacteria</taxon>
        <taxon>Bacillati</taxon>
        <taxon>Actinomycetota</taxon>
        <taxon>Actinomycetes</taxon>
        <taxon>Kitasatosporales</taxon>
        <taxon>Streptomycetaceae</taxon>
        <taxon>Streptomyces</taxon>
    </lineage>
</organism>
<keyword evidence="2" id="KW-1185">Reference proteome</keyword>
<proteinExistence type="predicted"/>